<dbReference type="SUPFAM" id="SSF53756">
    <property type="entry name" value="UDP-Glycosyltransferase/glycogen phosphorylase"/>
    <property type="match status" value="1"/>
</dbReference>
<dbReference type="EMBL" id="JMIH01000014">
    <property type="protein sequence ID" value="KEO74606.1"/>
    <property type="molecule type" value="Genomic_DNA"/>
</dbReference>
<evidence type="ECO:0000256" key="2">
    <source>
        <dbReference type="ARBA" id="ARBA00022679"/>
    </source>
</evidence>
<dbReference type="CDD" id="cd03801">
    <property type="entry name" value="GT4_PimA-like"/>
    <property type="match status" value="1"/>
</dbReference>
<dbReference type="Pfam" id="PF13692">
    <property type="entry name" value="Glyco_trans_1_4"/>
    <property type="match status" value="1"/>
</dbReference>
<dbReference type="Proteomes" id="UP000027821">
    <property type="component" value="Unassembled WGS sequence"/>
</dbReference>
<dbReference type="PANTHER" id="PTHR12526:SF629">
    <property type="entry name" value="TEICHURONIC ACID BIOSYNTHESIS GLYCOSYLTRANSFERASE TUAH-RELATED"/>
    <property type="match status" value="1"/>
</dbReference>
<gene>
    <name evidence="3" type="ORF">EL17_02725</name>
</gene>
<accession>A0A074KXC8</accession>
<keyword evidence="2" id="KW-0808">Transferase</keyword>
<comment type="caution">
    <text evidence="3">The sequence shown here is derived from an EMBL/GenBank/DDBJ whole genome shotgun (WGS) entry which is preliminary data.</text>
</comment>
<proteinExistence type="predicted"/>
<evidence type="ECO:0000256" key="1">
    <source>
        <dbReference type="ARBA" id="ARBA00022676"/>
    </source>
</evidence>
<reference evidence="3 4" key="1">
    <citation type="submission" date="2014-04" db="EMBL/GenBank/DDBJ databases">
        <title>Characterization and application of a salt tolerant electro-active bacterium.</title>
        <authorList>
            <person name="Yang L."/>
            <person name="Wei S."/>
            <person name="Tay Q.X.M."/>
        </authorList>
    </citation>
    <scope>NUCLEOTIDE SEQUENCE [LARGE SCALE GENOMIC DNA]</scope>
    <source>
        <strain evidence="3 4">LY1</strain>
    </source>
</reference>
<keyword evidence="4" id="KW-1185">Reference proteome</keyword>
<organism evidence="3 4">
    <name type="scientific">Anditalea andensis</name>
    <dbReference type="NCBI Taxonomy" id="1048983"/>
    <lineage>
        <taxon>Bacteria</taxon>
        <taxon>Pseudomonadati</taxon>
        <taxon>Bacteroidota</taxon>
        <taxon>Cytophagia</taxon>
        <taxon>Cytophagales</taxon>
        <taxon>Cytophagaceae</taxon>
        <taxon>Anditalea</taxon>
    </lineage>
</organism>
<evidence type="ECO:0000313" key="3">
    <source>
        <dbReference type="EMBL" id="KEO74606.1"/>
    </source>
</evidence>
<keyword evidence="1" id="KW-0328">Glycosyltransferase</keyword>
<dbReference type="PANTHER" id="PTHR12526">
    <property type="entry name" value="GLYCOSYLTRANSFERASE"/>
    <property type="match status" value="1"/>
</dbReference>
<name>A0A074KXC8_9BACT</name>
<dbReference type="OrthoDB" id="9815351at2"/>
<evidence type="ECO:0008006" key="5">
    <source>
        <dbReference type="Google" id="ProtNLM"/>
    </source>
</evidence>
<dbReference type="AlphaFoldDB" id="A0A074KXC8"/>
<protein>
    <recommendedName>
        <fullName evidence="5">Glycosyl transferase family 1</fullName>
    </recommendedName>
</protein>
<evidence type="ECO:0000313" key="4">
    <source>
        <dbReference type="Proteomes" id="UP000027821"/>
    </source>
</evidence>
<sequence length="354" mass="41481">MKKILFLPKYTRLGASSRLRTFQYLNFWEKHGYEVTVSSFFNDDYLSAIYKNNSPDYYNVVKCYCRRLWTLVNALKYDIIYIEKEIFPYLPAYAELLLKFCNKGYIVDYDDAIFHNYDCHKLRIVKYILGDKIDIVMRHAKMVWVGNSYLYQRTIRAGAKETLVLPTVVDLHKYAMKVPKSKTSLPVIGWIGTPLTVKYLHNLLPSLEKLYDMMKFTIMVIGPETSLDFKGEWECLPWSEENEISYLHFFDVGIMPLPDSDWEQGKCAYKLIQYMACGLPIVASPVGMNTDVVRHGINGFLAASEEDWIFYLSMLIRDHDLCIKMGVQGRKLVESSFNLNKNWERMHQRLLDFS</sequence>
<dbReference type="RefSeq" id="WP_035070532.1">
    <property type="nucleotide sequence ID" value="NZ_JMIH01000014.1"/>
</dbReference>
<dbReference type="GO" id="GO:0016757">
    <property type="term" value="F:glycosyltransferase activity"/>
    <property type="evidence" value="ECO:0007669"/>
    <property type="project" value="UniProtKB-KW"/>
</dbReference>
<dbReference type="Gene3D" id="3.40.50.2000">
    <property type="entry name" value="Glycogen Phosphorylase B"/>
    <property type="match status" value="2"/>
</dbReference>
<dbReference type="eggNOG" id="COG0438">
    <property type="taxonomic scope" value="Bacteria"/>
</dbReference>
<dbReference type="STRING" id="1048983.EL17_02725"/>